<dbReference type="AlphaFoldDB" id="A0A3D4VBF5"/>
<accession>A0A3D4VBF5</accession>
<protein>
    <submittedName>
        <fullName evidence="1">Uncharacterized protein</fullName>
    </submittedName>
</protein>
<reference evidence="1 2" key="1">
    <citation type="journal article" date="2018" name="Nat. Biotechnol.">
        <title>A standardized bacterial taxonomy based on genome phylogeny substantially revises the tree of life.</title>
        <authorList>
            <person name="Parks D.H."/>
            <person name="Chuvochina M."/>
            <person name="Waite D.W."/>
            <person name="Rinke C."/>
            <person name="Skarshewski A."/>
            <person name="Chaumeil P.A."/>
            <person name="Hugenholtz P."/>
        </authorList>
    </citation>
    <scope>NUCLEOTIDE SEQUENCE [LARGE SCALE GENOMIC DNA]</scope>
    <source>
        <strain evidence="1">UBA8844</strain>
    </source>
</reference>
<gene>
    <name evidence="1" type="ORF">DGD08_12160</name>
</gene>
<evidence type="ECO:0000313" key="1">
    <source>
        <dbReference type="EMBL" id="HCT57948.1"/>
    </source>
</evidence>
<organism evidence="1 2">
    <name type="scientific">Gemmatimonas aurantiaca</name>
    <dbReference type="NCBI Taxonomy" id="173480"/>
    <lineage>
        <taxon>Bacteria</taxon>
        <taxon>Pseudomonadati</taxon>
        <taxon>Gemmatimonadota</taxon>
        <taxon>Gemmatimonadia</taxon>
        <taxon>Gemmatimonadales</taxon>
        <taxon>Gemmatimonadaceae</taxon>
        <taxon>Gemmatimonas</taxon>
    </lineage>
</organism>
<evidence type="ECO:0000313" key="2">
    <source>
        <dbReference type="Proteomes" id="UP000264071"/>
    </source>
</evidence>
<comment type="caution">
    <text evidence="1">The sequence shown here is derived from an EMBL/GenBank/DDBJ whole genome shotgun (WGS) entry which is preliminary data.</text>
</comment>
<name>A0A3D4VBF5_9BACT</name>
<proteinExistence type="predicted"/>
<sequence length="229" mass="23964">MDGTSILAAPFGAHHSPCRNVSHNARRRSYTALVASLLLQCVASTTVATTLSAQRASNVWRDDLLKVARAAAFGPERTPVADPTVPRGFSTAGIPEVTFAAATGPRGKAGVAARITSKTAYPKLGIPAGVSYLWVDVRPPVRMAIIPADAARPAYWLPATPHHTIVGASSNTDALCKANPLATQLGTRRPTGATQLMMGACTCVDGVWMHAEGFGAELSQINSRVLLSP</sequence>
<dbReference type="Proteomes" id="UP000264071">
    <property type="component" value="Unassembled WGS sequence"/>
</dbReference>
<dbReference type="EMBL" id="DPIY01000010">
    <property type="protein sequence ID" value="HCT57948.1"/>
    <property type="molecule type" value="Genomic_DNA"/>
</dbReference>